<protein>
    <submittedName>
        <fullName evidence="2">Uncharacterized protein</fullName>
    </submittedName>
</protein>
<evidence type="ECO:0000313" key="3">
    <source>
        <dbReference type="Proteomes" id="UP000680839"/>
    </source>
</evidence>
<gene>
    <name evidence="2" type="ORF">KMZ29_21265</name>
</gene>
<evidence type="ECO:0000256" key="1">
    <source>
        <dbReference type="SAM" id="MobiDB-lite"/>
    </source>
</evidence>
<organism evidence="2 3">
    <name type="scientific">Bradyrhizobium sediminis</name>
    <dbReference type="NCBI Taxonomy" id="2840469"/>
    <lineage>
        <taxon>Bacteria</taxon>
        <taxon>Pseudomonadati</taxon>
        <taxon>Pseudomonadota</taxon>
        <taxon>Alphaproteobacteria</taxon>
        <taxon>Hyphomicrobiales</taxon>
        <taxon>Nitrobacteraceae</taxon>
        <taxon>Bradyrhizobium</taxon>
    </lineage>
</organism>
<dbReference type="Proteomes" id="UP000680839">
    <property type="component" value="Chromosome"/>
</dbReference>
<feature type="region of interest" description="Disordered" evidence="1">
    <location>
        <begin position="1"/>
        <end position="20"/>
    </location>
</feature>
<proteinExistence type="predicted"/>
<name>A0A975NCC4_9BRAD</name>
<dbReference type="RefSeq" id="WP_215621055.1">
    <property type="nucleotide sequence ID" value="NZ_CP076134.1"/>
</dbReference>
<dbReference type="EMBL" id="CP076134">
    <property type="protein sequence ID" value="QWG12220.1"/>
    <property type="molecule type" value="Genomic_DNA"/>
</dbReference>
<feature type="compositionally biased region" description="Basic and acidic residues" evidence="1">
    <location>
        <begin position="1"/>
        <end position="12"/>
    </location>
</feature>
<evidence type="ECO:0000313" key="2">
    <source>
        <dbReference type="EMBL" id="QWG12220.1"/>
    </source>
</evidence>
<dbReference type="AlphaFoldDB" id="A0A975NCC4"/>
<accession>A0A975NCC4</accession>
<sequence>MKTDRVRLREDSLSPEDATGPDLEALKIAKAKQDISHQELDKWIAAAIAELSDRERAA</sequence>
<reference evidence="2" key="1">
    <citation type="submission" date="2021-06" db="EMBL/GenBank/DDBJ databases">
        <title>Bradyrhizobium sp. S2-20-1 Genome sequencing.</title>
        <authorList>
            <person name="Jin L."/>
        </authorList>
    </citation>
    <scope>NUCLEOTIDE SEQUENCE</scope>
    <source>
        <strain evidence="2">S2-20-1</strain>
    </source>
</reference>